<dbReference type="Proteomes" id="UP000323632">
    <property type="component" value="Unassembled WGS sequence"/>
</dbReference>
<keyword evidence="1" id="KW-0812">Transmembrane</keyword>
<name>A0A5M6CNP5_9BACT</name>
<organism evidence="2 3">
    <name type="scientific">Taibaiella lutea</name>
    <dbReference type="NCBI Taxonomy" id="2608001"/>
    <lineage>
        <taxon>Bacteria</taxon>
        <taxon>Pseudomonadati</taxon>
        <taxon>Bacteroidota</taxon>
        <taxon>Chitinophagia</taxon>
        <taxon>Chitinophagales</taxon>
        <taxon>Chitinophagaceae</taxon>
        <taxon>Taibaiella</taxon>
    </lineage>
</organism>
<evidence type="ECO:0000313" key="2">
    <source>
        <dbReference type="EMBL" id="KAA5534769.1"/>
    </source>
</evidence>
<dbReference type="EMBL" id="VWSH01000002">
    <property type="protein sequence ID" value="KAA5534769.1"/>
    <property type="molecule type" value="Genomic_DNA"/>
</dbReference>
<comment type="caution">
    <text evidence="2">The sequence shown here is derived from an EMBL/GenBank/DDBJ whole genome shotgun (WGS) entry which is preliminary data.</text>
</comment>
<keyword evidence="1" id="KW-1133">Transmembrane helix</keyword>
<gene>
    <name evidence="2" type="ORF">F0919_09175</name>
</gene>
<sequence>MNHIAFFKQLDAGLQVIAFVFSIWAMFQTGYIVLGFLILTGLQLISSTIWSLFFLTAIPKRRLGLWTRRIYIISILFAFLAGVLNHGAFGGLLMIWIYLAPFLCIAYFLVTMKEIVYYLNIRKPYYLL</sequence>
<feature type="transmembrane region" description="Helical" evidence="1">
    <location>
        <begin position="12"/>
        <end position="27"/>
    </location>
</feature>
<feature type="transmembrane region" description="Helical" evidence="1">
    <location>
        <begin position="95"/>
        <end position="119"/>
    </location>
</feature>
<reference evidence="2 3" key="1">
    <citation type="submission" date="2019-09" db="EMBL/GenBank/DDBJ databases">
        <title>Genome sequence and assembly of Taibaiella sp.</title>
        <authorList>
            <person name="Chhetri G."/>
        </authorList>
    </citation>
    <scope>NUCLEOTIDE SEQUENCE [LARGE SCALE GENOMIC DNA]</scope>
    <source>
        <strain evidence="2 3">KVB11</strain>
    </source>
</reference>
<feature type="transmembrane region" description="Helical" evidence="1">
    <location>
        <begin position="70"/>
        <end position="89"/>
    </location>
</feature>
<feature type="transmembrane region" description="Helical" evidence="1">
    <location>
        <begin position="33"/>
        <end position="58"/>
    </location>
</feature>
<evidence type="ECO:0000313" key="3">
    <source>
        <dbReference type="Proteomes" id="UP000323632"/>
    </source>
</evidence>
<accession>A0A5M6CNP5</accession>
<proteinExistence type="predicted"/>
<keyword evidence="1" id="KW-0472">Membrane</keyword>
<dbReference type="AlphaFoldDB" id="A0A5M6CNP5"/>
<keyword evidence="3" id="KW-1185">Reference proteome</keyword>
<evidence type="ECO:0000256" key="1">
    <source>
        <dbReference type="SAM" id="Phobius"/>
    </source>
</evidence>
<protein>
    <submittedName>
        <fullName evidence="2">Uncharacterized protein</fullName>
    </submittedName>
</protein>